<evidence type="ECO:0000256" key="1">
    <source>
        <dbReference type="SAM" id="SignalP"/>
    </source>
</evidence>
<dbReference type="AlphaFoldDB" id="A0A8I5NGK3"/>
<dbReference type="Ensembl" id="ENSPANT00000002179.3">
    <property type="protein sequence ID" value="ENSPANP00000052130.1"/>
    <property type="gene ID" value="ENSPANG00000001920.3"/>
</dbReference>
<dbReference type="PANTHER" id="PTHR46254:SF6">
    <property type="entry name" value="HIGH MOBILITY GROUP AT-HOOK 2"/>
    <property type="match status" value="1"/>
</dbReference>
<proteinExistence type="predicted"/>
<dbReference type="Proteomes" id="UP000028761">
    <property type="component" value="Chromosome X"/>
</dbReference>
<evidence type="ECO:0008006" key="4">
    <source>
        <dbReference type="Google" id="ProtNLM"/>
    </source>
</evidence>
<reference evidence="2 3" key="1">
    <citation type="submission" date="2012-03" db="EMBL/GenBank/DDBJ databases">
        <title>Whole Genome Assembly of Papio anubis.</title>
        <authorList>
            <person name="Liu Y.L."/>
            <person name="Abraham K.A."/>
            <person name="Akbar H.A."/>
            <person name="Ali S.A."/>
            <person name="Anosike U.A."/>
            <person name="Aqrawi P.A."/>
            <person name="Arias F.A."/>
            <person name="Attaway T.A."/>
            <person name="Awwad R.A."/>
            <person name="Babu C.B."/>
            <person name="Bandaranaike D.B."/>
            <person name="Battles P.B."/>
            <person name="Bell A.B."/>
            <person name="Beltran B.B."/>
            <person name="Berhane-Mersha D.B."/>
            <person name="Bess C.B."/>
            <person name="Bickham C.B."/>
            <person name="Bolden T.B."/>
            <person name="Carter K.C."/>
            <person name="Chau D.C."/>
            <person name="Chavez A.C."/>
            <person name="Clerc-Blankenburg K.C."/>
            <person name="Coyle M.C."/>
            <person name="Dao M.D."/>
            <person name="Davila M.L.D."/>
            <person name="Davy-Carroll L.D."/>
            <person name="Denson S.D."/>
            <person name="Dinh H.D."/>
            <person name="Fernandez S.F."/>
            <person name="Fernando P.F."/>
            <person name="Forbes L.F."/>
            <person name="Francis C.F."/>
            <person name="Francisco L.F."/>
            <person name="Fu Q.F."/>
            <person name="Garcia-Iii R.G."/>
            <person name="Garrett T.G."/>
            <person name="Gross S.G."/>
            <person name="Gubbala S.G."/>
            <person name="Hirani K.H."/>
            <person name="Hogues M.H."/>
            <person name="Hollins B.H."/>
            <person name="Jackson L.J."/>
            <person name="Javaid M.J."/>
            <person name="Jhangiani S.J."/>
            <person name="Johnson A.J."/>
            <person name="Johnson B.J."/>
            <person name="Jones J.J."/>
            <person name="Joshi V.J."/>
            <person name="Kalu J.K."/>
            <person name="Khan N.K."/>
            <person name="Korchina V.K."/>
            <person name="Kovar C.K."/>
            <person name="Lago L.L."/>
            <person name="Lara F.L."/>
            <person name="Le T.-K.L."/>
            <person name="Lee S.L."/>
            <person name="Legall-Iii F.L."/>
            <person name="Lemon S.L."/>
            <person name="Liu J.L."/>
            <person name="Liu Y.-S.L."/>
            <person name="Liyanage D.L."/>
            <person name="Lopez J.L."/>
            <person name="Lorensuhewa L.L."/>
            <person name="Mata R.M."/>
            <person name="Mathew T.M."/>
            <person name="Mercado C.M."/>
            <person name="Mercado I.M."/>
            <person name="Morales K.M."/>
            <person name="Morgan M.M."/>
            <person name="Munidasa M.M."/>
            <person name="Ngo D.N."/>
            <person name="Nguyen L.N."/>
            <person name="Nguyen T.N."/>
            <person name="Nguyen N.N."/>
            <person name="Obregon M.O."/>
            <person name="Okwuonu G.O."/>
            <person name="Ongeri F.O."/>
            <person name="Onwere C.O."/>
            <person name="Osifeso I.O."/>
            <person name="Parra A.P."/>
            <person name="Patil S.P."/>
            <person name="Perez A.P."/>
            <person name="Perez Y.P."/>
            <person name="Pham C.P."/>
            <person name="Pu L.-L.P."/>
            <person name="Puazo M.P."/>
            <person name="Quiroz J.Q."/>
            <person name="Rouhana J.R."/>
            <person name="Ruiz M.R."/>
            <person name="Ruiz S.-J.R."/>
            <person name="Saada N.S."/>
            <person name="Santibanez J.S."/>
            <person name="Scheel M.S."/>
            <person name="Schneider B.S."/>
            <person name="Simmons D.S."/>
            <person name="Sisson I.S."/>
            <person name="Tang L.-Y.T."/>
            <person name="Thornton R.T."/>
            <person name="Tisius J.T."/>
            <person name="Toledanes G.T."/>
            <person name="Trejos Z.T."/>
            <person name="Usmani K.U."/>
            <person name="Varghese R.V."/>
            <person name="Vattathil S.V."/>
            <person name="Vee V.V."/>
            <person name="Walker D.W."/>
            <person name="Weissenberger G.W."/>
            <person name="White C.W."/>
            <person name="Williams A.W."/>
            <person name="Woodworth J.W."/>
            <person name="Wright R.W."/>
            <person name="Zhu Y.Z."/>
            <person name="Han Y.H."/>
            <person name="Newsham I.N."/>
            <person name="Nazareth L.N."/>
            <person name="Worley K.W."/>
            <person name="Muzny D.M."/>
            <person name="Rogers J.R."/>
            <person name="Gibbs R.G."/>
        </authorList>
    </citation>
    <scope>NUCLEOTIDE SEQUENCE [LARGE SCALE GENOMIC DNA]</scope>
</reference>
<reference evidence="2" key="3">
    <citation type="submission" date="2025-09" db="UniProtKB">
        <authorList>
            <consortium name="Ensembl"/>
        </authorList>
    </citation>
    <scope>IDENTIFICATION</scope>
</reference>
<keyword evidence="1" id="KW-0732">Signal</keyword>
<dbReference type="GeneTree" id="ENSGT00940000161627"/>
<feature type="signal peptide" evidence="1">
    <location>
        <begin position="1"/>
        <end position="21"/>
    </location>
</feature>
<evidence type="ECO:0000313" key="3">
    <source>
        <dbReference type="Proteomes" id="UP000028761"/>
    </source>
</evidence>
<accession>A0A8I5NGK3</accession>
<evidence type="ECO:0000313" key="2">
    <source>
        <dbReference type="Ensembl" id="ENSPANP00000052130.1"/>
    </source>
</evidence>
<reference evidence="2" key="2">
    <citation type="submission" date="2025-08" db="UniProtKB">
        <authorList>
            <consortium name="Ensembl"/>
        </authorList>
    </citation>
    <scope>IDENTIFICATION</scope>
</reference>
<organism evidence="2 3">
    <name type="scientific">Papio anubis</name>
    <name type="common">Olive baboon</name>
    <dbReference type="NCBI Taxonomy" id="9555"/>
    <lineage>
        <taxon>Eukaryota</taxon>
        <taxon>Metazoa</taxon>
        <taxon>Chordata</taxon>
        <taxon>Craniata</taxon>
        <taxon>Vertebrata</taxon>
        <taxon>Euteleostomi</taxon>
        <taxon>Mammalia</taxon>
        <taxon>Eutheria</taxon>
        <taxon>Euarchontoglires</taxon>
        <taxon>Primates</taxon>
        <taxon>Haplorrhini</taxon>
        <taxon>Catarrhini</taxon>
        <taxon>Cercopithecidae</taxon>
        <taxon>Cercopithecinae</taxon>
        <taxon>Papio</taxon>
    </lineage>
</organism>
<protein>
    <recommendedName>
        <fullName evidence="4">Secreted protein</fullName>
    </recommendedName>
</protein>
<name>A0A8I5NGK3_PAPAN</name>
<keyword evidence="3" id="KW-1185">Reference proteome</keyword>
<feature type="chain" id="PRO_5035218654" description="Secreted protein" evidence="1">
    <location>
        <begin position="22"/>
        <end position="137"/>
    </location>
</feature>
<sequence>MIETIFYFLFLSFFFFFEMESCFFVQAGVQRCNLSSLQPPPPRFKQFSCLSLSSSWDYRCAPPCLANFCIFSRDRVLPRWPGWSRTPDLKRSSHLSLPKCWDYRCEPPHPAGNNIFFFFFLRRSLALSPRLECSGRI</sequence>
<dbReference type="PANTHER" id="PTHR46254">
    <property type="entry name" value="PROTEIN GVQW1-RELATED"/>
    <property type="match status" value="1"/>
</dbReference>